<organism evidence="1 2">
    <name type="scientific">Celeribacter indicus</name>
    <dbReference type="NCBI Taxonomy" id="1208324"/>
    <lineage>
        <taxon>Bacteria</taxon>
        <taxon>Pseudomonadati</taxon>
        <taxon>Pseudomonadota</taxon>
        <taxon>Alphaproteobacteria</taxon>
        <taxon>Rhodobacterales</taxon>
        <taxon>Roseobacteraceae</taxon>
        <taxon>Celeribacter</taxon>
    </lineage>
</organism>
<gene>
    <name evidence="1" type="ORF">P73_2462</name>
</gene>
<dbReference type="HOGENOM" id="CLU_2664377_0_0_5"/>
<dbReference type="AlphaFoldDB" id="A0A0B5E4B2"/>
<dbReference type="Proteomes" id="UP000031521">
    <property type="component" value="Chromosome"/>
</dbReference>
<evidence type="ECO:0008006" key="3">
    <source>
        <dbReference type="Google" id="ProtNLM"/>
    </source>
</evidence>
<reference evidence="1 2" key="1">
    <citation type="journal article" date="2014" name="Int. J. Syst. Evol. Microbiol.">
        <title>Celeribacter indicus sp. nov., a polycyclic aromatic hydrocarbon-degrading bacterium from deep-sea sediment and reclassification of Huaishuia halophila as Celeribacter halophilus comb. nov.</title>
        <authorList>
            <person name="Lai Q."/>
            <person name="Cao J."/>
            <person name="Yuan J."/>
            <person name="Li F."/>
            <person name="Shao Z."/>
        </authorList>
    </citation>
    <scope>NUCLEOTIDE SEQUENCE [LARGE SCALE GENOMIC DNA]</scope>
    <source>
        <strain evidence="1">P73</strain>
    </source>
</reference>
<protein>
    <recommendedName>
        <fullName evidence="3">Helix-turn-helix domain-containing protein</fullName>
    </recommendedName>
</protein>
<name>A0A0B5E4B2_9RHOB</name>
<dbReference type="KEGG" id="cid:P73_2462"/>
<evidence type="ECO:0000313" key="1">
    <source>
        <dbReference type="EMBL" id="AJE47177.1"/>
    </source>
</evidence>
<dbReference type="STRING" id="1208324.P73_2462"/>
<accession>A0A0B5E4B2</accession>
<sequence>MEKHDEFPPLDKWRFDDMTSKTEKLWGLPSIAKALGVSVDKARKLAQKDDVPIYRPDGATYMAFRSDLMAWLRTK</sequence>
<proteinExistence type="predicted"/>
<dbReference type="EMBL" id="CP004393">
    <property type="protein sequence ID" value="AJE47177.1"/>
    <property type="molecule type" value="Genomic_DNA"/>
</dbReference>
<keyword evidence="2" id="KW-1185">Reference proteome</keyword>
<evidence type="ECO:0000313" key="2">
    <source>
        <dbReference type="Proteomes" id="UP000031521"/>
    </source>
</evidence>